<accession>A0AAX2JBL7</accession>
<organism evidence="3 4">
    <name type="scientific">Fusobacterium ulcerans</name>
    <dbReference type="NCBI Taxonomy" id="861"/>
    <lineage>
        <taxon>Bacteria</taxon>
        <taxon>Fusobacteriati</taxon>
        <taxon>Fusobacteriota</taxon>
        <taxon>Fusobacteriia</taxon>
        <taxon>Fusobacteriales</taxon>
        <taxon>Fusobacteriaceae</taxon>
        <taxon>Fusobacterium</taxon>
    </lineage>
</organism>
<keyword evidence="2" id="KW-0812">Transmembrane</keyword>
<dbReference type="GeneID" id="78453325"/>
<keyword evidence="2" id="KW-0472">Membrane</keyword>
<evidence type="ECO:0000313" key="4">
    <source>
        <dbReference type="Proteomes" id="UP000249008"/>
    </source>
</evidence>
<keyword evidence="2" id="KW-1133">Transmembrane helix</keyword>
<protein>
    <recommendedName>
        <fullName evidence="5">Polysaccharide chain length determinant N-terminal domain-containing protein</fullName>
    </recommendedName>
</protein>
<dbReference type="PANTHER" id="PTHR32309">
    <property type="entry name" value="TYROSINE-PROTEIN KINASE"/>
    <property type="match status" value="1"/>
</dbReference>
<dbReference type="RefSeq" id="WP_005981884.1">
    <property type="nucleotide sequence ID" value="NZ_BAABXY010000001.1"/>
</dbReference>
<feature type="transmembrane region" description="Helical" evidence="2">
    <location>
        <begin position="29"/>
        <end position="49"/>
    </location>
</feature>
<feature type="coiled-coil region" evidence="1">
    <location>
        <begin position="175"/>
        <end position="209"/>
    </location>
</feature>
<dbReference type="EMBL" id="LS483487">
    <property type="protein sequence ID" value="SQJ06804.1"/>
    <property type="molecule type" value="Genomic_DNA"/>
</dbReference>
<dbReference type="GO" id="GO:0004713">
    <property type="term" value="F:protein tyrosine kinase activity"/>
    <property type="evidence" value="ECO:0007669"/>
    <property type="project" value="TreeGrafter"/>
</dbReference>
<keyword evidence="1" id="KW-0175">Coiled coil</keyword>
<evidence type="ECO:0000256" key="2">
    <source>
        <dbReference type="SAM" id="Phobius"/>
    </source>
</evidence>
<sequence>MNQLEKREYYEEDEIDIYELVDIIIKRKILVLGIFIICSLLGLGAALFVRSHKENTLALKFNINYYKLESNYFFKKSGLTLNRINIDNILITNKYVDEFFKIEELNTLYLEKISKENESDYSKSKFLNNILRINYNKDSNSYTVSVTMKKNLELQKNILNKYIDIVKSISHIQVDDEIENRYEFLEKENKESREKLNIIENTIKELIEKEKNTITKDTNIKDFIEYTNPVLNVEKEKVSDLYNQSSEMLIGLNGLTRDPNIKNIVSLDSSVYEIEAKSKAKMILAIGVLFGIVLGIMSAFVAEFIDNYKKRSITLIKK</sequence>
<dbReference type="Proteomes" id="UP000249008">
    <property type="component" value="Chromosome 1"/>
</dbReference>
<evidence type="ECO:0000256" key="1">
    <source>
        <dbReference type="SAM" id="Coils"/>
    </source>
</evidence>
<dbReference type="AlphaFoldDB" id="A0AAX2JBL7"/>
<dbReference type="InterPro" id="IPR050445">
    <property type="entry name" value="Bact_polysacc_biosynth/exp"/>
</dbReference>
<dbReference type="KEGG" id="ful:C4N20_00790"/>
<evidence type="ECO:0008006" key="5">
    <source>
        <dbReference type="Google" id="ProtNLM"/>
    </source>
</evidence>
<dbReference type="PANTHER" id="PTHR32309:SF13">
    <property type="entry name" value="FERRIC ENTEROBACTIN TRANSPORT PROTEIN FEPE"/>
    <property type="match status" value="1"/>
</dbReference>
<reference evidence="3 4" key="1">
    <citation type="submission" date="2018-06" db="EMBL/GenBank/DDBJ databases">
        <authorList>
            <consortium name="Pathogen Informatics"/>
            <person name="Doyle S."/>
        </authorList>
    </citation>
    <scope>NUCLEOTIDE SEQUENCE [LARGE SCALE GENOMIC DNA]</scope>
    <source>
        <strain evidence="3 4">NCTC12112</strain>
    </source>
</reference>
<evidence type="ECO:0000313" key="3">
    <source>
        <dbReference type="EMBL" id="SQJ06804.1"/>
    </source>
</evidence>
<proteinExistence type="predicted"/>
<gene>
    <name evidence="3" type="ORF">NCTC12112_02030</name>
</gene>
<name>A0AAX2JBL7_9FUSO</name>
<dbReference type="GO" id="GO:0005886">
    <property type="term" value="C:plasma membrane"/>
    <property type="evidence" value="ECO:0007669"/>
    <property type="project" value="TreeGrafter"/>
</dbReference>
<feature type="transmembrane region" description="Helical" evidence="2">
    <location>
        <begin position="282"/>
        <end position="305"/>
    </location>
</feature>